<proteinExistence type="predicted"/>
<name>A0A8H7QYP1_9FUNG</name>
<reference evidence="1" key="1">
    <citation type="submission" date="2020-12" db="EMBL/GenBank/DDBJ databases">
        <title>Metabolic potential, ecology and presence of endohyphal bacteria is reflected in genomic diversity of Mucoromycotina.</title>
        <authorList>
            <person name="Muszewska A."/>
            <person name="Okrasinska A."/>
            <person name="Steczkiewicz K."/>
            <person name="Drgas O."/>
            <person name="Orlowska M."/>
            <person name="Perlinska-Lenart U."/>
            <person name="Aleksandrzak-Piekarczyk T."/>
            <person name="Szatraj K."/>
            <person name="Zielenkiewicz U."/>
            <person name="Pilsyk S."/>
            <person name="Malc E."/>
            <person name="Mieczkowski P."/>
            <person name="Kruszewska J.S."/>
            <person name="Biernat P."/>
            <person name="Pawlowska J."/>
        </authorList>
    </citation>
    <scope>NUCLEOTIDE SEQUENCE</scope>
    <source>
        <strain evidence="1">CBS 226.32</strain>
    </source>
</reference>
<keyword evidence="2" id="KW-1185">Reference proteome</keyword>
<sequence>MEMDRKVNCPQTHVDYVVPNEEKYIAQFFKSTAAKKWTLSNYFTANLNNRYETRKVRNQLLNTFKTELEKVFKCPAIPLPIRTYASQLMQTKYKFDTNLEVPTTTSYNNYGVMFGDNTTVNNSTIIGASNKRIKIMEEGAPPVVKEVAKVDTSTNKTEEKEEGKDVDYTFEEDVESENSDEAEVSFITTSTDDSYNVSENVQTTVDKMPRKKQYYLSTQEITYHTTMQKHEMDNDITFEERLALSFIFCKHEIPSAMPPLKEFSRDFQIFLKEFNKSAAFNVSMDLTLLPTLSAHEQNLACMLLFTSNRIRKKAKIFPGALSKRFSHGKNNELNFIVKQVALLLEAIIYNSELNLDWDVTPNCFMNCKLDVHFSRHDFIIYTKDGTEVGTGEIKPYQASEALVEIDRCRIAESCKKQLHQRLLAARSKKELYTYGIMINGNQVQLSALQLSDTGEYNYFIIYDNFLPTVKETYAFMEETLVTMIQLVKFMENSLLSLEEMCDELILPDYSSFLKPTVYMVTKEEPI</sequence>
<protein>
    <submittedName>
        <fullName evidence="1">Uncharacterized protein</fullName>
    </submittedName>
</protein>
<accession>A0A8H7QYP1</accession>
<gene>
    <name evidence="1" type="ORF">INT46_009242</name>
</gene>
<dbReference type="AlphaFoldDB" id="A0A8H7QYP1"/>
<dbReference type="OrthoDB" id="2280749at2759"/>
<comment type="caution">
    <text evidence="1">The sequence shown here is derived from an EMBL/GenBank/DDBJ whole genome shotgun (WGS) entry which is preliminary data.</text>
</comment>
<organism evidence="1 2">
    <name type="scientific">Mucor plumbeus</name>
    <dbReference type="NCBI Taxonomy" id="97098"/>
    <lineage>
        <taxon>Eukaryota</taxon>
        <taxon>Fungi</taxon>
        <taxon>Fungi incertae sedis</taxon>
        <taxon>Mucoromycota</taxon>
        <taxon>Mucoromycotina</taxon>
        <taxon>Mucoromycetes</taxon>
        <taxon>Mucorales</taxon>
        <taxon>Mucorineae</taxon>
        <taxon>Mucoraceae</taxon>
        <taxon>Mucor</taxon>
    </lineage>
</organism>
<evidence type="ECO:0000313" key="1">
    <source>
        <dbReference type="EMBL" id="KAG2200265.1"/>
    </source>
</evidence>
<evidence type="ECO:0000313" key="2">
    <source>
        <dbReference type="Proteomes" id="UP000650833"/>
    </source>
</evidence>
<dbReference type="EMBL" id="JAEPRC010000322">
    <property type="protein sequence ID" value="KAG2200265.1"/>
    <property type="molecule type" value="Genomic_DNA"/>
</dbReference>
<dbReference type="Proteomes" id="UP000650833">
    <property type="component" value="Unassembled WGS sequence"/>
</dbReference>